<name>R9H018_9SPHI</name>
<dbReference type="GO" id="GO:0005975">
    <property type="term" value="P:carbohydrate metabolic process"/>
    <property type="evidence" value="ECO:0007669"/>
    <property type="project" value="InterPro"/>
</dbReference>
<proteinExistence type="inferred from homology"/>
<evidence type="ECO:0000256" key="4">
    <source>
        <dbReference type="ARBA" id="ARBA00023295"/>
    </source>
</evidence>
<sequence>MFSGNKDKLFVVYSASGSWTDSYALGLLTFTGESLLDSVSWKKSENSVFKQSPETGVYATGHNSFFKSPDEKED</sequence>
<dbReference type="STRING" id="1150600.ADIARSV_2172"/>
<gene>
    <name evidence="5" type="ORF">ADIARSV_2172</name>
</gene>
<dbReference type="eggNOG" id="COG3940">
    <property type="taxonomic scope" value="Bacteria"/>
</dbReference>
<dbReference type="SUPFAM" id="SSF75005">
    <property type="entry name" value="Arabinanase/levansucrase/invertase"/>
    <property type="match status" value="1"/>
</dbReference>
<evidence type="ECO:0000313" key="5">
    <source>
        <dbReference type="EMBL" id="EOR94574.1"/>
    </source>
</evidence>
<reference evidence="5 6" key="1">
    <citation type="journal article" date="2013" name="Genome Announc.">
        <title>Draft Genome Sequence of Arcticibacter svalbardensis Strain MN12-7T, a Member of the Family Sphingobacteriaceae Isolated from an Arctic Soil Sample.</title>
        <authorList>
            <person name="Shivaji S."/>
            <person name="Ara S."/>
            <person name="Prasad S."/>
            <person name="Manasa B.P."/>
            <person name="Begum Z."/>
            <person name="Singh A."/>
            <person name="Kumar Pinnaka A."/>
        </authorList>
    </citation>
    <scope>NUCLEOTIDE SEQUENCE [LARGE SCALE GENOMIC DNA]</scope>
    <source>
        <strain evidence="5 6">MN12-7</strain>
    </source>
</reference>
<evidence type="ECO:0000256" key="1">
    <source>
        <dbReference type="ARBA" id="ARBA00009865"/>
    </source>
</evidence>
<protein>
    <submittedName>
        <fullName evidence="5">Alpha-L-arabinofuranosidase II</fullName>
        <ecNumber evidence="5">3.2.1.55</ecNumber>
    </submittedName>
</protein>
<evidence type="ECO:0000313" key="6">
    <source>
        <dbReference type="Proteomes" id="UP000014174"/>
    </source>
</evidence>
<dbReference type="GO" id="GO:0046556">
    <property type="term" value="F:alpha-L-arabinofuranosidase activity"/>
    <property type="evidence" value="ECO:0007669"/>
    <property type="project" value="UniProtKB-EC"/>
</dbReference>
<dbReference type="RefSeq" id="WP_016195406.1">
    <property type="nucleotide sequence ID" value="NZ_AQPN01000079.1"/>
</dbReference>
<dbReference type="EC" id="3.2.1.55" evidence="5"/>
<evidence type="ECO:0000256" key="3">
    <source>
        <dbReference type="ARBA" id="ARBA00022801"/>
    </source>
</evidence>
<keyword evidence="2" id="KW-0732">Signal</keyword>
<accession>R9H018</accession>
<dbReference type="PANTHER" id="PTHR43817:SF1">
    <property type="entry name" value="HYDROLASE, FAMILY 43, PUTATIVE (AFU_ORTHOLOGUE AFUA_3G01660)-RELATED"/>
    <property type="match status" value="1"/>
</dbReference>
<dbReference type="Pfam" id="PF04616">
    <property type="entry name" value="Glyco_hydro_43"/>
    <property type="match status" value="1"/>
</dbReference>
<dbReference type="AlphaFoldDB" id="R9H018"/>
<keyword evidence="4 5" id="KW-0326">Glycosidase</keyword>
<dbReference type="Gene3D" id="2.115.10.20">
    <property type="entry name" value="Glycosyl hydrolase domain, family 43"/>
    <property type="match status" value="1"/>
</dbReference>
<keyword evidence="3 5" id="KW-0378">Hydrolase</keyword>
<comment type="similarity">
    <text evidence="1">Belongs to the glycosyl hydrolase 43 family.</text>
</comment>
<organism evidence="5 6">
    <name type="scientific">Arcticibacter svalbardensis MN12-7</name>
    <dbReference type="NCBI Taxonomy" id="1150600"/>
    <lineage>
        <taxon>Bacteria</taxon>
        <taxon>Pseudomonadati</taxon>
        <taxon>Bacteroidota</taxon>
        <taxon>Sphingobacteriia</taxon>
        <taxon>Sphingobacteriales</taxon>
        <taxon>Sphingobacteriaceae</taxon>
        <taxon>Arcticibacter</taxon>
    </lineage>
</organism>
<dbReference type="Proteomes" id="UP000014174">
    <property type="component" value="Unassembled WGS sequence"/>
</dbReference>
<dbReference type="EMBL" id="AQPN01000079">
    <property type="protein sequence ID" value="EOR94574.1"/>
    <property type="molecule type" value="Genomic_DNA"/>
</dbReference>
<keyword evidence="6" id="KW-1185">Reference proteome</keyword>
<dbReference type="InterPro" id="IPR023296">
    <property type="entry name" value="Glyco_hydro_beta-prop_sf"/>
</dbReference>
<evidence type="ECO:0000256" key="2">
    <source>
        <dbReference type="ARBA" id="ARBA00022729"/>
    </source>
</evidence>
<dbReference type="PANTHER" id="PTHR43817">
    <property type="entry name" value="GLYCOSYL HYDROLASE"/>
    <property type="match status" value="1"/>
</dbReference>
<comment type="caution">
    <text evidence="5">The sequence shown here is derived from an EMBL/GenBank/DDBJ whole genome shotgun (WGS) entry which is preliminary data.</text>
</comment>
<dbReference type="InterPro" id="IPR006710">
    <property type="entry name" value="Glyco_hydro_43"/>
</dbReference>